<dbReference type="Proteomes" id="UP000076715">
    <property type="component" value="Unassembled WGS sequence"/>
</dbReference>
<dbReference type="InterPro" id="IPR025714">
    <property type="entry name" value="Methyltranfer_dom"/>
</dbReference>
<dbReference type="Pfam" id="PF13847">
    <property type="entry name" value="Methyltransf_31"/>
    <property type="match status" value="1"/>
</dbReference>
<dbReference type="RefSeq" id="WP_082832519.1">
    <property type="nucleotide sequence ID" value="NZ_LQRT01000035.1"/>
</dbReference>
<reference evidence="2 3" key="1">
    <citation type="submission" date="2016-01" db="EMBL/GenBank/DDBJ databases">
        <title>The draft genome sequence of Aquimarina sp. RZW4-3-2.</title>
        <authorList>
            <person name="Wang Y."/>
        </authorList>
    </citation>
    <scope>NUCLEOTIDE SEQUENCE [LARGE SCALE GENOMIC DNA]</scope>
    <source>
        <strain evidence="2 3">RZW4-3-2</strain>
    </source>
</reference>
<dbReference type="CDD" id="cd02440">
    <property type="entry name" value="AdoMet_MTases"/>
    <property type="match status" value="1"/>
</dbReference>
<dbReference type="InterPro" id="IPR029063">
    <property type="entry name" value="SAM-dependent_MTases_sf"/>
</dbReference>
<keyword evidence="3" id="KW-1185">Reference proteome</keyword>
<sequence length="234" mass="26556">MNLETRLLTSEQLDNLSLSGVPLEKTLDSLKLINTFLGNHIQLRRAVIRHCKSNKNKKSFTIVDLGCGGGDSVIHLSKKLKKHNINAFFIGIDGNPKSITHAKTKSLKLTNLDFIVGDILASNFKIPDCDILISSHFIYHFNDHGLTYFLKKIKDTDVEHIIFSDLYRSRIAYYLFKIISPLLPISDIAKKDGLIAIQRAFSLQELKNIIEESGIIDFKISKKPFFRTITKIDL</sequence>
<organism evidence="2 3">
    <name type="scientific">Aquimarina aggregata</name>
    <dbReference type="NCBI Taxonomy" id="1642818"/>
    <lineage>
        <taxon>Bacteria</taxon>
        <taxon>Pseudomonadati</taxon>
        <taxon>Bacteroidota</taxon>
        <taxon>Flavobacteriia</taxon>
        <taxon>Flavobacteriales</taxon>
        <taxon>Flavobacteriaceae</taxon>
        <taxon>Aquimarina</taxon>
    </lineage>
</organism>
<comment type="caution">
    <text evidence="2">The sequence shown here is derived from an EMBL/GenBank/DDBJ whole genome shotgun (WGS) entry which is preliminary data.</text>
</comment>
<accession>A0A162YJF4</accession>
<dbReference type="OrthoDB" id="9800454at2"/>
<dbReference type="Gene3D" id="3.40.50.150">
    <property type="entry name" value="Vaccinia Virus protein VP39"/>
    <property type="match status" value="1"/>
</dbReference>
<dbReference type="STRING" id="1642818.AWE51_11490"/>
<dbReference type="PANTHER" id="PTHR43861">
    <property type="entry name" value="TRANS-ACONITATE 2-METHYLTRANSFERASE-RELATED"/>
    <property type="match status" value="1"/>
</dbReference>
<evidence type="ECO:0000313" key="2">
    <source>
        <dbReference type="EMBL" id="KZS39172.1"/>
    </source>
</evidence>
<name>A0A162YJF4_9FLAO</name>
<gene>
    <name evidence="2" type="ORF">AWE51_11490</name>
</gene>
<proteinExistence type="predicted"/>
<dbReference type="EMBL" id="LQRT01000035">
    <property type="protein sequence ID" value="KZS39172.1"/>
    <property type="molecule type" value="Genomic_DNA"/>
</dbReference>
<protein>
    <recommendedName>
        <fullName evidence="1">Methyltransferase domain-containing protein</fullName>
    </recommendedName>
</protein>
<evidence type="ECO:0000313" key="3">
    <source>
        <dbReference type="Proteomes" id="UP000076715"/>
    </source>
</evidence>
<dbReference type="AlphaFoldDB" id="A0A162YJF4"/>
<dbReference type="SUPFAM" id="SSF53335">
    <property type="entry name" value="S-adenosyl-L-methionine-dependent methyltransferases"/>
    <property type="match status" value="1"/>
</dbReference>
<feature type="domain" description="Methyltransferase" evidence="1">
    <location>
        <begin position="57"/>
        <end position="212"/>
    </location>
</feature>
<evidence type="ECO:0000259" key="1">
    <source>
        <dbReference type="Pfam" id="PF13847"/>
    </source>
</evidence>